<proteinExistence type="predicted"/>
<protein>
    <submittedName>
        <fullName evidence="1">Uncharacterized protein</fullName>
    </submittedName>
</protein>
<dbReference type="OrthoDB" id="3571746at2"/>
<accession>A0A1G8SEW0</accession>
<dbReference type="AlphaFoldDB" id="A0A1G8SEW0"/>
<evidence type="ECO:0000313" key="1">
    <source>
        <dbReference type="EMBL" id="SDJ27230.1"/>
    </source>
</evidence>
<organism evidence="1 2">
    <name type="scientific">Nonomuraea maritima</name>
    <dbReference type="NCBI Taxonomy" id="683260"/>
    <lineage>
        <taxon>Bacteria</taxon>
        <taxon>Bacillati</taxon>
        <taxon>Actinomycetota</taxon>
        <taxon>Actinomycetes</taxon>
        <taxon>Streptosporangiales</taxon>
        <taxon>Streptosporangiaceae</taxon>
        <taxon>Nonomuraea</taxon>
    </lineage>
</organism>
<gene>
    <name evidence="1" type="ORF">SAMN05421874_101270</name>
</gene>
<name>A0A1G8SEW0_9ACTN</name>
<dbReference type="EMBL" id="FNFB01000001">
    <property type="protein sequence ID" value="SDJ27230.1"/>
    <property type="molecule type" value="Genomic_DNA"/>
</dbReference>
<keyword evidence="2" id="KW-1185">Reference proteome</keyword>
<reference evidence="1 2" key="1">
    <citation type="submission" date="2016-10" db="EMBL/GenBank/DDBJ databases">
        <authorList>
            <person name="de Groot N.N."/>
        </authorList>
    </citation>
    <scope>NUCLEOTIDE SEQUENCE [LARGE SCALE GENOMIC DNA]</scope>
    <source>
        <strain evidence="1 2">CGMCC 4.5681</strain>
    </source>
</reference>
<sequence length="179" mass="19945">MLYLFGFERIGVAVSDIYFVDPAPMPGQEGAERGVRLELRKLEQGDLKGSIYSARPITVERPLWRVDLLESVEGTPGSFDRTHHHPGMRGWEPGRRTFDERLSKDPLAWLGERLADLEGVLDEAGVGREEVTQEDVSGLRERAPEIVETVSRLLERIRATDPAPPAGAESADSVRASWL</sequence>
<evidence type="ECO:0000313" key="2">
    <source>
        <dbReference type="Proteomes" id="UP000198683"/>
    </source>
</evidence>
<dbReference type="Proteomes" id="UP000198683">
    <property type="component" value="Unassembled WGS sequence"/>
</dbReference>
<dbReference type="STRING" id="683260.SAMN05421874_101270"/>